<gene>
    <name evidence="1" type="ORF">MLD38_021786</name>
</gene>
<sequence length="69" mass="7371">MNRVVVAVRGSIITGSVLPDDEWFAEVALIVIKMLTGKANFGDQDRDMAIQMASVSARSILSAVSHGSH</sequence>
<protein>
    <submittedName>
        <fullName evidence="1">Uncharacterized protein</fullName>
    </submittedName>
</protein>
<organism evidence="1 2">
    <name type="scientific">Melastoma candidum</name>
    <dbReference type="NCBI Taxonomy" id="119954"/>
    <lineage>
        <taxon>Eukaryota</taxon>
        <taxon>Viridiplantae</taxon>
        <taxon>Streptophyta</taxon>
        <taxon>Embryophyta</taxon>
        <taxon>Tracheophyta</taxon>
        <taxon>Spermatophyta</taxon>
        <taxon>Magnoliopsida</taxon>
        <taxon>eudicotyledons</taxon>
        <taxon>Gunneridae</taxon>
        <taxon>Pentapetalae</taxon>
        <taxon>rosids</taxon>
        <taxon>malvids</taxon>
        <taxon>Myrtales</taxon>
        <taxon>Melastomataceae</taxon>
        <taxon>Melastomatoideae</taxon>
        <taxon>Melastomateae</taxon>
        <taxon>Melastoma</taxon>
    </lineage>
</organism>
<reference evidence="2" key="1">
    <citation type="journal article" date="2023" name="Front. Plant Sci.">
        <title>Chromosomal-level genome assembly of Melastoma candidum provides insights into trichome evolution.</title>
        <authorList>
            <person name="Zhong Y."/>
            <person name="Wu W."/>
            <person name="Sun C."/>
            <person name="Zou P."/>
            <person name="Liu Y."/>
            <person name="Dai S."/>
            <person name="Zhou R."/>
        </authorList>
    </citation>
    <scope>NUCLEOTIDE SEQUENCE [LARGE SCALE GENOMIC DNA]</scope>
</reference>
<keyword evidence="2" id="KW-1185">Reference proteome</keyword>
<dbReference type="Proteomes" id="UP001057402">
    <property type="component" value="Chromosome 6"/>
</dbReference>
<name>A0ACB9QHE1_9MYRT</name>
<proteinExistence type="predicted"/>
<accession>A0ACB9QHE1</accession>
<comment type="caution">
    <text evidence="1">The sequence shown here is derived from an EMBL/GenBank/DDBJ whole genome shotgun (WGS) entry which is preliminary data.</text>
</comment>
<dbReference type="EMBL" id="CM042885">
    <property type="protein sequence ID" value="KAI4365835.1"/>
    <property type="molecule type" value="Genomic_DNA"/>
</dbReference>
<evidence type="ECO:0000313" key="2">
    <source>
        <dbReference type="Proteomes" id="UP001057402"/>
    </source>
</evidence>
<evidence type="ECO:0000313" key="1">
    <source>
        <dbReference type="EMBL" id="KAI4365835.1"/>
    </source>
</evidence>